<comment type="caution">
    <text evidence="12">The sequence shown here is derived from an EMBL/GenBank/DDBJ whole genome shotgun (WGS) entry which is preliminary data.</text>
</comment>
<dbReference type="NCBIfam" id="NF010167">
    <property type="entry name" value="PRK13648.1"/>
    <property type="match status" value="2"/>
</dbReference>
<dbReference type="InterPro" id="IPR003593">
    <property type="entry name" value="AAA+_ATPase"/>
</dbReference>
<comment type="function">
    <text evidence="10">Probably part of an ABC transporter complex. Responsible for energy coupling to the transport system.</text>
</comment>
<evidence type="ECO:0000256" key="10">
    <source>
        <dbReference type="ARBA" id="ARBA00025157"/>
    </source>
</evidence>
<dbReference type="GO" id="GO:0005524">
    <property type="term" value="F:ATP binding"/>
    <property type="evidence" value="ECO:0007669"/>
    <property type="project" value="UniProtKB-KW"/>
</dbReference>
<proteinExistence type="inferred from homology"/>
<evidence type="ECO:0000313" key="12">
    <source>
        <dbReference type="EMBL" id="GLR05506.1"/>
    </source>
</evidence>
<keyword evidence="13" id="KW-1185">Reference proteome</keyword>
<evidence type="ECO:0000313" key="13">
    <source>
        <dbReference type="Proteomes" id="UP001156669"/>
    </source>
</evidence>
<dbReference type="InterPro" id="IPR003439">
    <property type="entry name" value="ABC_transporter-like_ATP-bd"/>
</dbReference>
<accession>A0ABQ5Y3M8</accession>
<evidence type="ECO:0000256" key="2">
    <source>
        <dbReference type="ARBA" id="ARBA00005417"/>
    </source>
</evidence>
<dbReference type="InterPro" id="IPR050095">
    <property type="entry name" value="ECF_ABC_transporter_ATP-bd"/>
</dbReference>
<sequence length="588" mass="64847">MTIEFSNFSFRYESLDKPTLKNINLRIEKGEKIVIIGPSGSGKSTLGQCLNGLIPHAIKGETSGKLTINGQDTAPFDMHQFTEQVGTVLQDTDSQFVGLSIGEDIAFALENQLLSNIDMYPLVKATARMVDLEQMLDRSPHDLSGGQKQRVSLAGILVDDVDILLFDEPLAALDPKTGKKTIEIIDDLHQKTGKTIVIIEHRLEDVLHRSVDRVILMESGEIIADSTPDEILASPLLEEYGIREPLYLSALKEAGCAIEGEAKPSSLNTLPLLQYQSAVNTWFETSQVAEVATPTDTLLEVRDLTYSYDGEKNALEGVSFDVKRGEFLSVLGKNGSGKSTITKLVMGVIEPDNGAMILNGQDLNELSIFERSQKVGVVMQNPNHMISHHMIFDEVAFGLRNRGVEEKQIEAKVLAVLALCGLSKYRHWPIEALSYGQKKRVTIASILALEPELLILDEPTAGQDYRNYTSMLSFIEKLNRELGITVMIISHDMHLVLEYTTRSIVIADSKLIADAPMTEVFSNPVLLDQANLTTTSLYELATQLNIENTNGFMQHFIDVEKTHRSNLAAQTLTSNDSSGNESLESVVA</sequence>
<evidence type="ECO:0000256" key="8">
    <source>
        <dbReference type="ARBA" id="ARBA00022967"/>
    </source>
</evidence>
<dbReference type="CDD" id="cd03225">
    <property type="entry name" value="ABC_cobalt_CbiO_domain1"/>
    <property type="match status" value="2"/>
</dbReference>
<keyword evidence="6" id="KW-0547">Nucleotide-binding</keyword>
<dbReference type="PANTHER" id="PTHR43553:SF26">
    <property type="entry name" value="ABC TRANSPORTER ATP-BINDING PROTEIN BC_2655-RELATED"/>
    <property type="match status" value="1"/>
</dbReference>
<gene>
    <name evidence="12" type="ORF">GCM10007906_30940</name>
</gene>
<dbReference type="SUPFAM" id="SSF52540">
    <property type="entry name" value="P-loop containing nucleoside triphosphate hydrolases"/>
    <property type="match status" value="2"/>
</dbReference>
<keyword evidence="4" id="KW-1003">Cell membrane</keyword>
<comment type="similarity">
    <text evidence="2">Belongs to the ABC transporter superfamily.</text>
</comment>
<keyword evidence="5" id="KW-0677">Repeat</keyword>
<dbReference type="Proteomes" id="UP001156669">
    <property type="component" value="Unassembled WGS sequence"/>
</dbReference>
<evidence type="ECO:0000256" key="7">
    <source>
        <dbReference type="ARBA" id="ARBA00022840"/>
    </source>
</evidence>
<dbReference type="InterPro" id="IPR022216">
    <property type="entry name" value="ABC_Co_transporter"/>
</dbReference>
<dbReference type="RefSeq" id="WP_045398682.1">
    <property type="nucleotide sequence ID" value="NZ_BBLD01000014.1"/>
</dbReference>
<evidence type="ECO:0000256" key="6">
    <source>
        <dbReference type="ARBA" id="ARBA00022741"/>
    </source>
</evidence>
<dbReference type="InterPro" id="IPR027417">
    <property type="entry name" value="P-loop_NTPase"/>
</dbReference>
<dbReference type="PROSITE" id="PS50893">
    <property type="entry name" value="ABC_TRANSPORTER_2"/>
    <property type="match status" value="2"/>
</dbReference>
<evidence type="ECO:0000256" key="9">
    <source>
        <dbReference type="ARBA" id="ARBA00023136"/>
    </source>
</evidence>
<reference evidence="13" key="1">
    <citation type="journal article" date="2019" name="Int. J. Syst. Evol. Microbiol.">
        <title>The Global Catalogue of Microorganisms (GCM) 10K type strain sequencing project: providing services to taxonomists for standard genome sequencing and annotation.</title>
        <authorList>
            <consortium name="The Broad Institute Genomics Platform"/>
            <consortium name="The Broad Institute Genome Sequencing Center for Infectious Disease"/>
            <person name="Wu L."/>
            <person name="Ma J."/>
        </authorList>
    </citation>
    <scope>NUCLEOTIDE SEQUENCE [LARGE SCALE GENOMIC DNA]</scope>
    <source>
        <strain evidence="13">NBRC 110633</strain>
    </source>
</reference>
<protein>
    <submittedName>
        <fullName evidence="12">ABC transporter ATP-binding protein</fullName>
    </submittedName>
</protein>
<dbReference type="PROSITE" id="PS00211">
    <property type="entry name" value="ABC_TRANSPORTER_1"/>
    <property type="match status" value="2"/>
</dbReference>
<keyword evidence="3" id="KW-0813">Transport</keyword>
<name>A0ABQ5Y3M8_9VIBR</name>
<dbReference type="InterPro" id="IPR015856">
    <property type="entry name" value="ABC_transpr_CbiO/EcfA_su"/>
</dbReference>
<keyword evidence="9" id="KW-0472">Membrane</keyword>
<dbReference type="Gene3D" id="3.40.50.300">
    <property type="entry name" value="P-loop containing nucleotide triphosphate hydrolases"/>
    <property type="match status" value="2"/>
</dbReference>
<evidence type="ECO:0000256" key="5">
    <source>
        <dbReference type="ARBA" id="ARBA00022737"/>
    </source>
</evidence>
<organism evidence="12 13">
    <name type="scientific">Vibrio hyugaensis</name>
    <dbReference type="NCBI Taxonomy" id="1534743"/>
    <lineage>
        <taxon>Bacteria</taxon>
        <taxon>Pseudomonadati</taxon>
        <taxon>Pseudomonadota</taxon>
        <taxon>Gammaproteobacteria</taxon>
        <taxon>Vibrionales</taxon>
        <taxon>Vibrionaceae</taxon>
        <taxon>Vibrio</taxon>
    </lineage>
</organism>
<dbReference type="EMBL" id="BSOE01000054">
    <property type="protein sequence ID" value="GLR05506.1"/>
    <property type="molecule type" value="Genomic_DNA"/>
</dbReference>
<dbReference type="Pfam" id="PF12558">
    <property type="entry name" value="DUF3744"/>
    <property type="match status" value="1"/>
</dbReference>
<keyword evidence="7 12" id="KW-0067">ATP-binding</keyword>
<dbReference type="SMART" id="SM00382">
    <property type="entry name" value="AAA"/>
    <property type="match status" value="2"/>
</dbReference>
<dbReference type="PANTHER" id="PTHR43553">
    <property type="entry name" value="HEAVY METAL TRANSPORTER"/>
    <property type="match status" value="1"/>
</dbReference>
<feature type="domain" description="ABC transporter" evidence="11">
    <location>
        <begin position="3"/>
        <end position="244"/>
    </location>
</feature>
<evidence type="ECO:0000259" key="11">
    <source>
        <dbReference type="PROSITE" id="PS50893"/>
    </source>
</evidence>
<evidence type="ECO:0000256" key="1">
    <source>
        <dbReference type="ARBA" id="ARBA00004202"/>
    </source>
</evidence>
<comment type="subcellular location">
    <subcellularLocation>
        <location evidence="1">Cell membrane</location>
        <topology evidence="1">Peripheral membrane protein</topology>
    </subcellularLocation>
</comment>
<dbReference type="InterPro" id="IPR017871">
    <property type="entry name" value="ABC_transporter-like_CS"/>
</dbReference>
<dbReference type="Pfam" id="PF00005">
    <property type="entry name" value="ABC_tran"/>
    <property type="match status" value="2"/>
</dbReference>
<feature type="domain" description="ABC transporter" evidence="11">
    <location>
        <begin position="299"/>
        <end position="533"/>
    </location>
</feature>
<evidence type="ECO:0000256" key="3">
    <source>
        <dbReference type="ARBA" id="ARBA00022448"/>
    </source>
</evidence>
<keyword evidence="8" id="KW-1278">Translocase</keyword>
<evidence type="ECO:0000256" key="4">
    <source>
        <dbReference type="ARBA" id="ARBA00022475"/>
    </source>
</evidence>